<dbReference type="GO" id="GO:0051301">
    <property type="term" value="P:cell division"/>
    <property type="evidence" value="ECO:0007669"/>
    <property type="project" value="UniProtKB-KW"/>
</dbReference>
<name>A0A8E1QZG7_9BACT</name>
<gene>
    <name evidence="1" type="ORF">ACU52_06425</name>
</gene>
<dbReference type="EMBL" id="LFQU01000009">
    <property type="protein sequence ID" value="KOO68789.1"/>
    <property type="molecule type" value="Genomic_DNA"/>
</dbReference>
<dbReference type="OrthoDB" id="1079858at2"/>
<keyword evidence="2" id="KW-1185">Reference proteome</keyword>
<proteinExistence type="predicted"/>
<organism evidence="1 2">
    <name type="scientific">Xylanibacter rarus</name>
    <dbReference type="NCBI Taxonomy" id="1676614"/>
    <lineage>
        <taxon>Bacteria</taxon>
        <taxon>Pseudomonadati</taxon>
        <taxon>Bacteroidota</taxon>
        <taxon>Bacteroidia</taxon>
        <taxon>Bacteroidales</taxon>
        <taxon>Prevotellaceae</taxon>
        <taxon>Xylanibacter</taxon>
    </lineage>
</organism>
<dbReference type="RefSeq" id="WP_053398180.1">
    <property type="nucleotide sequence ID" value="NZ_DAWBWQ010000021.1"/>
</dbReference>
<protein>
    <submittedName>
        <fullName evidence="1">Cell division protein ZapA</fullName>
    </submittedName>
</protein>
<dbReference type="Proteomes" id="UP000036951">
    <property type="component" value="Unassembled WGS sequence"/>
</dbReference>
<keyword evidence="1" id="KW-0131">Cell cycle</keyword>
<dbReference type="AlphaFoldDB" id="A0A8E1QZG7"/>
<dbReference type="InterPro" id="IPR007838">
    <property type="entry name" value="Cell_div_ZapA-like"/>
</dbReference>
<dbReference type="Pfam" id="PF05164">
    <property type="entry name" value="ZapA"/>
    <property type="match status" value="1"/>
</dbReference>
<keyword evidence="1" id="KW-0132">Cell division</keyword>
<sequence>MAEGKDKLNIRLHVYDTEIPVYNIIPEEEPFYRNAAKLITETVNTYSERFRSTKSEKEILYMAMINIALNLEFEKTNNDTAPYDDILTKITNEIEDALGVSETGMRAATDKK</sequence>
<evidence type="ECO:0000313" key="2">
    <source>
        <dbReference type="Proteomes" id="UP000036951"/>
    </source>
</evidence>
<accession>A0A8E1QZG7</accession>
<comment type="caution">
    <text evidence="1">The sequence shown here is derived from an EMBL/GenBank/DDBJ whole genome shotgun (WGS) entry which is preliminary data.</text>
</comment>
<evidence type="ECO:0000313" key="1">
    <source>
        <dbReference type="EMBL" id="KOO68789.1"/>
    </source>
</evidence>
<reference evidence="1 2" key="1">
    <citation type="submission" date="2015-06" db="EMBL/GenBank/DDBJ databases">
        <title>Prevotella sp. 109, sp. nov., a novel member of the family Prevotellaceae isolated from human faeces.</title>
        <authorList>
            <person name="Shkoporov A.N."/>
            <person name="Chaplin A.V."/>
            <person name="Kafarskaia L.I."/>
            <person name="Efimov B.A."/>
        </authorList>
    </citation>
    <scope>NUCLEOTIDE SEQUENCE [LARGE SCALE GENOMIC DNA]</scope>
    <source>
        <strain evidence="1 2">109</strain>
    </source>
</reference>